<dbReference type="RefSeq" id="WP_238242836.1">
    <property type="nucleotide sequence ID" value="NZ_BPQP01000012.1"/>
</dbReference>
<organism evidence="4 5">
    <name type="scientific">Methylobacterium iners</name>
    <dbReference type="NCBI Taxonomy" id="418707"/>
    <lineage>
        <taxon>Bacteria</taxon>
        <taxon>Pseudomonadati</taxon>
        <taxon>Pseudomonadota</taxon>
        <taxon>Alphaproteobacteria</taxon>
        <taxon>Hyphomicrobiales</taxon>
        <taxon>Methylobacteriaceae</taxon>
        <taxon>Methylobacterium</taxon>
    </lineage>
</organism>
<dbReference type="Proteomes" id="UP001055125">
    <property type="component" value="Unassembled WGS sequence"/>
</dbReference>
<dbReference type="InterPro" id="IPR011006">
    <property type="entry name" value="CheY-like_superfamily"/>
</dbReference>
<protein>
    <submittedName>
        <fullName evidence="4">Response regulator receiver protein CpdR</fullName>
    </submittedName>
</protein>
<reference evidence="4" key="2">
    <citation type="submission" date="2021-08" db="EMBL/GenBank/DDBJ databases">
        <authorList>
            <person name="Tani A."/>
            <person name="Ola A."/>
            <person name="Ogura Y."/>
            <person name="Katsura K."/>
            <person name="Hayashi T."/>
        </authorList>
    </citation>
    <scope>NUCLEOTIDE SEQUENCE</scope>
    <source>
        <strain evidence="4">DSM 19015</strain>
    </source>
</reference>
<dbReference type="PROSITE" id="PS50110">
    <property type="entry name" value="RESPONSE_REGULATORY"/>
    <property type="match status" value="1"/>
</dbReference>
<dbReference type="SMART" id="SM00448">
    <property type="entry name" value="REC"/>
    <property type="match status" value="1"/>
</dbReference>
<keyword evidence="5" id="KW-1185">Reference proteome</keyword>
<dbReference type="Pfam" id="PF00072">
    <property type="entry name" value="Response_reg"/>
    <property type="match status" value="1"/>
</dbReference>
<dbReference type="Gene3D" id="3.40.50.2300">
    <property type="match status" value="1"/>
</dbReference>
<dbReference type="EMBL" id="BPQP01000012">
    <property type="protein sequence ID" value="GJD93638.1"/>
    <property type="molecule type" value="Genomic_DNA"/>
</dbReference>
<evidence type="ECO:0000313" key="4">
    <source>
        <dbReference type="EMBL" id="GJD93638.1"/>
    </source>
</evidence>
<dbReference type="PANTHER" id="PTHR44591">
    <property type="entry name" value="STRESS RESPONSE REGULATOR PROTEIN 1"/>
    <property type="match status" value="1"/>
</dbReference>
<name>A0ABQ4RS77_9HYPH</name>
<feature type="domain" description="Response regulatory" evidence="3">
    <location>
        <begin position="6"/>
        <end position="118"/>
    </location>
</feature>
<sequence>MSSTPNVLIVEDEKLLMDILVVEIEDAGFNVLQAPDYEEALQHLGGEAPINALITDIRLPRWRSGWELAEKARSIQPDLPVIYVSGFSPEQPRQVAGSLRFAKPYQISALIQGLRDLGVAPGPAYV</sequence>
<evidence type="ECO:0000313" key="5">
    <source>
        <dbReference type="Proteomes" id="UP001055125"/>
    </source>
</evidence>
<comment type="caution">
    <text evidence="4">The sequence shown here is derived from an EMBL/GenBank/DDBJ whole genome shotgun (WGS) entry which is preliminary data.</text>
</comment>
<accession>A0ABQ4RS77</accession>
<dbReference type="SUPFAM" id="SSF52172">
    <property type="entry name" value="CheY-like"/>
    <property type="match status" value="1"/>
</dbReference>
<proteinExistence type="predicted"/>
<gene>
    <name evidence="4" type="primary">cpdR_1</name>
    <name evidence="4" type="ORF">OCOJLMKI_0834</name>
</gene>
<dbReference type="PANTHER" id="PTHR44591:SF21">
    <property type="entry name" value="TWO-COMPONENT RESPONSE REGULATOR"/>
    <property type="match status" value="1"/>
</dbReference>
<evidence type="ECO:0000259" key="3">
    <source>
        <dbReference type="PROSITE" id="PS50110"/>
    </source>
</evidence>
<dbReference type="InterPro" id="IPR001789">
    <property type="entry name" value="Sig_transdc_resp-reg_receiver"/>
</dbReference>
<feature type="modified residue" description="4-aspartylphosphate" evidence="2">
    <location>
        <position position="56"/>
    </location>
</feature>
<reference evidence="4" key="1">
    <citation type="journal article" date="2021" name="Front. Microbiol.">
        <title>Comprehensive Comparative Genomics and Phenotyping of Methylobacterium Species.</title>
        <authorList>
            <person name="Alessa O."/>
            <person name="Ogura Y."/>
            <person name="Fujitani Y."/>
            <person name="Takami H."/>
            <person name="Hayashi T."/>
            <person name="Sahin N."/>
            <person name="Tani A."/>
        </authorList>
    </citation>
    <scope>NUCLEOTIDE SEQUENCE</scope>
    <source>
        <strain evidence="4">DSM 19015</strain>
    </source>
</reference>
<dbReference type="InterPro" id="IPR050595">
    <property type="entry name" value="Bact_response_regulator"/>
</dbReference>
<evidence type="ECO:0000256" key="1">
    <source>
        <dbReference type="ARBA" id="ARBA00022553"/>
    </source>
</evidence>
<keyword evidence="1 2" id="KW-0597">Phosphoprotein</keyword>
<evidence type="ECO:0000256" key="2">
    <source>
        <dbReference type="PROSITE-ProRule" id="PRU00169"/>
    </source>
</evidence>